<dbReference type="Pfam" id="PF08592">
    <property type="entry name" value="Anthrone_oxy"/>
    <property type="match status" value="1"/>
</dbReference>
<accession>A0ABN3MIE6</accession>
<evidence type="ECO:0000313" key="2">
    <source>
        <dbReference type="EMBL" id="GAA2502172.1"/>
    </source>
</evidence>
<keyword evidence="1" id="KW-1133">Transmembrane helix</keyword>
<reference evidence="2 3" key="1">
    <citation type="journal article" date="2019" name="Int. J. Syst. Evol. Microbiol.">
        <title>The Global Catalogue of Microorganisms (GCM) 10K type strain sequencing project: providing services to taxonomists for standard genome sequencing and annotation.</title>
        <authorList>
            <consortium name="The Broad Institute Genomics Platform"/>
            <consortium name="The Broad Institute Genome Sequencing Center for Infectious Disease"/>
            <person name="Wu L."/>
            <person name="Ma J."/>
        </authorList>
    </citation>
    <scope>NUCLEOTIDE SEQUENCE [LARGE SCALE GENOMIC DNA]</scope>
    <source>
        <strain evidence="2 3">JCM 4395</strain>
    </source>
</reference>
<feature type="transmembrane region" description="Helical" evidence="1">
    <location>
        <begin position="129"/>
        <end position="153"/>
    </location>
</feature>
<comment type="caution">
    <text evidence="2">The sequence shown here is derived from an EMBL/GenBank/DDBJ whole genome shotgun (WGS) entry which is preliminary data.</text>
</comment>
<dbReference type="EMBL" id="BAAASG010000011">
    <property type="protein sequence ID" value="GAA2502172.1"/>
    <property type="molecule type" value="Genomic_DNA"/>
</dbReference>
<feature type="transmembrane region" description="Helical" evidence="1">
    <location>
        <begin position="56"/>
        <end position="74"/>
    </location>
</feature>
<dbReference type="Proteomes" id="UP001501777">
    <property type="component" value="Unassembled WGS sequence"/>
</dbReference>
<dbReference type="InterPro" id="IPR013901">
    <property type="entry name" value="Anthrone_oxy"/>
</dbReference>
<feature type="transmembrane region" description="Helical" evidence="1">
    <location>
        <begin position="12"/>
        <end position="36"/>
    </location>
</feature>
<dbReference type="RefSeq" id="WP_344402910.1">
    <property type="nucleotide sequence ID" value="NZ_BAAASG010000011.1"/>
</dbReference>
<sequence>MTTHSRSTGFVLGAATVAMGLIAGVYYIFACCVMPALARSDDRVYAEVMRNINDVIQNPVFFLGFLGALLLTAVSSWQLRGQPYRWWVWTALAAYALGFLTTVAVNIPLNNDLANMNDPTAAREHFEQAWVAWNVVRAGVSTVAVGCLVRALVLYGRAEVFSPSGV</sequence>
<gene>
    <name evidence="2" type="ORF">GCM10010276_51420</name>
</gene>
<proteinExistence type="predicted"/>
<keyword evidence="1" id="KW-0812">Transmembrane</keyword>
<evidence type="ECO:0000256" key="1">
    <source>
        <dbReference type="SAM" id="Phobius"/>
    </source>
</evidence>
<protein>
    <submittedName>
        <fullName evidence="2">DUF1772 domain-containing protein</fullName>
    </submittedName>
</protein>
<feature type="transmembrane region" description="Helical" evidence="1">
    <location>
        <begin position="86"/>
        <end position="109"/>
    </location>
</feature>
<evidence type="ECO:0000313" key="3">
    <source>
        <dbReference type="Proteomes" id="UP001501777"/>
    </source>
</evidence>
<keyword evidence="1" id="KW-0472">Membrane</keyword>
<organism evidence="2 3">
    <name type="scientific">Streptomyces longisporus</name>
    <dbReference type="NCBI Taxonomy" id="1948"/>
    <lineage>
        <taxon>Bacteria</taxon>
        <taxon>Bacillati</taxon>
        <taxon>Actinomycetota</taxon>
        <taxon>Actinomycetes</taxon>
        <taxon>Kitasatosporales</taxon>
        <taxon>Streptomycetaceae</taxon>
        <taxon>Streptomyces</taxon>
    </lineage>
</organism>
<keyword evidence="3" id="KW-1185">Reference proteome</keyword>
<name>A0ABN3MIE6_STRLO</name>